<accession>A0A081C716</accession>
<dbReference type="AlphaFoldDB" id="A0A081C716"/>
<protein>
    <submittedName>
        <fullName evidence="1">Uncharacterized protein</fullName>
    </submittedName>
</protein>
<evidence type="ECO:0000313" key="1">
    <source>
        <dbReference type="EMBL" id="GAK60371.1"/>
    </source>
</evidence>
<keyword evidence="2" id="KW-1185">Reference proteome</keyword>
<gene>
    <name evidence="1" type="ORF">U27_00262</name>
</gene>
<reference evidence="1" key="1">
    <citation type="journal article" date="2015" name="PeerJ">
        <title>First genomic representation of candidate bacterial phylum KSB3 points to enhanced environmental sensing as a trigger of wastewater bulking.</title>
        <authorList>
            <person name="Sekiguchi Y."/>
            <person name="Ohashi A."/>
            <person name="Parks D.H."/>
            <person name="Yamauchi T."/>
            <person name="Tyson G.W."/>
            <person name="Hugenholtz P."/>
        </authorList>
    </citation>
    <scope>NUCLEOTIDE SEQUENCE [LARGE SCALE GENOMIC DNA]</scope>
</reference>
<organism evidence="1">
    <name type="scientific">Vecturithrix granuli</name>
    <dbReference type="NCBI Taxonomy" id="1499967"/>
    <lineage>
        <taxon>Bacteria</taxon>
        <taxon>Candidatus Moduliflexota</taxon>
        <taxon>Candidatus Vecturitrichia</taxon>
        <taxon>Candidatus Vecturitrichales</taxon>
        <taxon>Candidatus Vecturitrichaceae</taxon>
        <taxon>Candidatus Vecturithrix</taxon>
    </lineage>
</organism>
<dbReference type="EMBL" id="DF820473">
    <property type="protein sequence ID" value="GAK60371.1"/>
    <property type="molecule type" value="Genomic_DNA"/>
</dbReference>
<sequence length="167" mass="18051">MLIVGGISSCSDDPSTSPDNLYDLEVELVWDAAINMDIWIIEPTGKGSGHGDPGDTAYNTGNNVCGFGANCSAEACSDLACNTLERIYINSGEALPESTEPFHQYQIGISNWSTETTNMILFIRTISESRTFHCTVDGPRVSYVADITFPAGTIAEIESFTANYCQE</sequence>
<name>A0A081C716_VECG1</name>
<evidence type="ECO:0000313" key="2">
    <source>
        <dbReference type="Proteomes" id="UP000030661"/>
    </source>
</evidence>
<dbReference type="HOGENOM" id="CLU_1591357_0_0_0"/>
<proteinExistence type="predicted"/>
<dbReference type="STRING" id="1499967.U27_00262"/>
<dbReference type="Proteomes" id="UP000030661">
    <property type="component" value="Unassembled WGS sequence"/>
</dbReference>